<accession>A0A1U9KTX2</accession>
<gene>
    <name evidence="2" type="ORF">A0U93_03405</name>
</gene>
<evidence type="ECO:0000259" key="1">
    <source>
        <dbReference type="Pfam" id="PF01738"/>
    </source>
</evidence>
<dbReference type="EMBL" id="CP014691">
    <property type="protein sequence ID" value="AQS89253.1"/>
    <property type="molecule type" value="Genomic_DNA"/>
</dbReference>
<dbReference type="GO" id="GO:0016787">
    <property type="term" value="F:hydrolase activity"/>
    <property type="evidence" value="ECO:0007669"/>
    <property type="project" value="InterPro"/>
</dbReference>
<dbReference type="AlphaFoldDB" id="A0A1U9KTX2"/>
<proteinExistence type="predicted"/>
<dbReference type="STRING" id="320497.A0U93_03405"/>
<reference evidence="2 3" key="1">
    <citation type="submission" date="2016-03" db="EMBL/GenBank/DDBJ databases">
        <title>Acetic acid bacteria sequencing.</title>
        <authorList>
            <person name="Brandt J."/>
            <person name="Jakob F."/>
            <person name="Vogel R.F."/>
        </authorList>
    </citation>
    <scope>NUCLEOTIDE SEQUENCE [LARGE SCALE GENOMIC DNA]</scope>
    <source>
        <strain evidence="2 3">NBRC 101099</strain>
    </source>
</reference>
<dbReference type="Gene3D" id="3.40.50.1820">
    <property type="entry name" value="alpha/beta hydrolase"/>
    <property type="match status" value="1"/>
</dbReference>
<dbReference type="Proteomes" id="UP000188604">
    <property type="component" value="Chromosome"/>
</dbReference>
<name>A0A1U9KTX2_9PROT</name>
<sequence length="224" mass="24593">MGRMISLTAADTHHFAAYEAGNPDSKHAVVIVQEIFGLADHIKSVCDELASHHGYHVIAPALFDRAERDVVLPYDQAGMQKGLALRAKIQPEDLLADVTACAHALNKHGHEKVGIQGFCWGGFVAWIAATRTREFAASVAWYGGGIAQVSHEKPHCPVQLHFGGEDDHIPHTDVQKIRADQPDVEIYVYDDAGHGFGCPDRPSFNQAARDLAHERTMAFFKSHL</sequence>
<feature type="domain" description="Dienelactone hydrolase" evidence="1">
    <location>
        <begin position="16"/>
        <end position="223"/>
    </location>
</feature>
<dbReference type="InterPro" id="IPR051049">
    <property type="entry name" value="Dienelactone_hydrolase-like"/>
</dbReference>
<dbReference type="InterPro" id="IPR029058">
    <property type="entry name" value="AB_hydrolase_fold"/>
</dbReference>
<dbReference type="KEGG" id="nch:A0U93_03405"/>
<dbReference type="PANTHER" id="PTHR46623">
    <property type="entry name" value="CARBOXYMETHYLENEBUTENOLIDASE-RELATED"/>
    <property type="match status" value="1"/>
</dbReference>
<keyword evidence="3" id="KW-1185">Reference proteome</keyword>
<dbReference type="PANTHER" id="PTHR46623:SF6">
    <property type="entry name" value="ALPHA_BETA-HYDROLASES SUPERFAMILY PROTEIN"/>
    <property type="match status" value="1"/>
</dbReference>
<dbReference type="InterPro" id="IPR002925">
    <property type="entry name" value="Dienelactn_hydro"/>
</dbReference>
<dbReference type="OrthoDB" id="9771666at2"/>
<evidence type="ECO:0000313" key="3">
    <source>
        <dbReference type="Proteomes" id="UP000188604"/>
    </source>
</evidence>
<dbReference type="SUPFAM" id="SSF53474">
    <property type="entry name" value="alpha/beta-Hydrolases"/>
    <property type="match status" value="1"/>
</dbReference>
<protein>
    <submittedName>
        <fullName evidence="2">Carboxymethylenebutenolidase</fullName>
    </submittedName>
</protein>
<organism evidence="2 3">
    <name type="scientific">Neoasaia chiangmaiensis</name>
    <dbReference type="NCBI Taxonomy" id="320497"/>
    <lineage>
        <taxon>Bacteria</taxon>
        <taxon>Pseudomonadati</taxon>
        <taxon>Pseudomonadota</taxon>
        <taxon>Alphaproteobacteria</taxon>
        <taxon>Acetobacterales</taxon>
        <taxon>Acetobacteraceae</taxon>
        <taxon>Neoasaia</taxon>
    </lineage>
</organism>
<dbReference type="Pfam" id="PF01738">
    <property type="entry name" value="DLH"/>
    <property type="match status" value="1"/>
</dbReference>
<evidence type="ECO:0000313" key="2">
    <source>
        <dbReference type="EMBL" id="AQS89253.1"/>
    </source>
</evidence>
<dbReference type="RefSeq" id="WP_077808304.1">
    <property type="nucleotide sequence ID" value="NZ_BJXS01000008.1"/>
</dbReference>